<gene>
    <name evidence="14" type="ORF">PILCRDRAFT_825214</name>
</gene>
<feature type="binding site" description="axial binding residue" evidence="13">
    <location>
        <position position="473"/>
    </location>
    <ligand>
        <name>heme</name>
        <dbReference type="ChEBI" id="CHEBI:30413"/>
    </ligand>
    <ligandPart>
        <name>Fe</name>
        <dbReference type="ChEBI" id="CHEBI:18248"/>
    </ligandPart>
</feature>
<evidence type="ECO:0000256" key="1">
    <source>
        <dbReference type="ARBA" id="ARBA00001971"/>
    </source>
</evidence>
<dbReference type="STRING" id="765440.A0A0C3FCU2"/>
<dbReference type="InterPro" id="IPR036396">
    <property type="entry name" value="Cyt_P450_sf"/>
</dbReference>
<dbReference type="SUPFAM" id="SSF48264">
    <property type="entry name" value="Cytochrome P450"/>
    <property type="match status" value="1"/>
</dbReference>
<sequence>MFLSKLLLSAGATLLAFSVWKVFKLLYSLYTSPLGSIPGPRSSHFFYGNMLEIFKADNSVAHEKWIAEFGPTFKYYGFFNISRLCTMDTRALNHVLTHSFKYQKPSQVRYNLSQILGEGVLITETDKHKQQRRIMNPAFGPIQIRALTEIFTEKAIQLRNLWSTEIAKPDFKGRIDVLRWLSKMTLDVIGQAGFDYHFNALDEKPNELNNAFATMFSAGEQISLLPILQAWVPILRIIPSERQNKIQFAKATMARIGRQILSDSKAAVAASEKAGEKDSVRRHDLLSLLVRANTATDLSDSQRMSDEDVLAQVPTFLVAGHETTSTATTWALFALTQNPDVQTKLRDELLKVSTDNPSMDELSALSYLDAVVRETLRVHSPVPSTIRVAMEDDVIPLNTPFVDKNGQTQHGIKISKGDTIFVPILAINRAKHIWGEDAAIFRPERWGSVPDSANSIPGVWGNQLSFLGGPRACIGYRFSIIEMKALLFTLIRAFEFELAVPAKDIHTKQSIVQRPVVASEMELGSQMPLLIRPYCT</sequence>
<evidence type="ECO:0000313" key="14">
    <source>
        <dbReference type="EMBL" id="KIM77626.1"/>
    </source>
</evidence>
<dbReference type="OrthoDB" id="1470350at2759"/>
<keyword evidence="7 13" id="KW-0479">Metal-binding</keyword>
<dbReference type="InParanoid" id="A0A0C3FCU2"/>
<dbReference type="HOGENOM" id="CLU_001570_5_11_1"/>
<dbReference type="EMBL" id="KN833023">
    <property type="protein sequence ID" value="KIM77626.1"/>
    <property type="molecule type" value="Genomic_DNA"/>
</dbReference>
<evidence type="ECO:0000256" key="10">
    <source>
        <dbReference type="ARBA" id="ARBA00023004"/>
    </source>
</evidence>
<keyword evidence="9" id="KW-0560">Oxidoreductase</keyword>
<dbReference type="Proteomes" id="UP000054166">
    <property type="component" value="Unassembled WGS sequence"/>
</dbReference>
<reference evidence="15" key="2">
    <citation type="submission" date="2015-01" db="EMBL/GenBank/DDBJ databases">
        <title>Evolutionary Origins and Diversification of the Mycorrhizal Mutualists.</title>
        <authorList>
            <consortium name="DOE Joint Genome Institute"/>
            <consortium name="Mycorrhizal Genomics Consortium"/>
            <person name="Kohler A."/>
            <person name="Kuo A."/>
            <person name="Nagy L.G."/>
            <person name="Floudas D."/>
            <person name="Copeland A."/>
            <person name="Barry K.W."/>
            <person name="Cichocki N."/>
            <person name="Veneault-Fourrey C."/>
            <person name="LaButti K."/>
            <person name="Lindquist E.A."/>
            <person name="Lipzen A."/>
            <person name="Lundell T."/>
            <person name="Morin E."/>
            <person name="Murat C."/>
            <person name="Riley R."/>
            <person name="Ohm R."/>
            <person name="Sun H."/>
            <person name="Tunlid A."/>
            <person name="Henrissat B."/>
            <person name="Grigoriev I.V."/>
            <person name="Hibbett D.S."/>
            <person name="Martin F."/>
        </authorList>
    </citation>
    <scope>NUCLEOTIDE SEQUENCE [LARGE SCALE GENOMIC DNA]</scope>
    <source>
        <strain evidence="15">F 1598</strain>
    </source>
</reference>
<comment type="subcellular location">
    <subcellularLocation>
        <location evidence="2">Membrane</location>
    </subcellularLocation>
</comment>
<evidence type="ECO:0000256" key="2">
    <source>
        <dbReference type="ARBA" id="ARBA00004370"/>
    </source>
</evidence>
<dbReference type="InterPro" id="IPR001128">
    <property type="entry name" value="Cyt_P450"/>
</dbReference>
<dbReference type="PANTHER" id="PTHR24305:SF166">
    <property type="entry name" value="CYTOCHROME P450 12A4, MITOCHONDRIAL-RELATED"/>
    <property type="match status" value="1"/>
</dbReference>
<dbReference type="Gene3D" id="1.10.630.10">
    <property type="entry name" value="Cytochrome P450"/>
    <property type="match status" value="1"/>
</dbReference>
<evidence type="ECO:0000256" key="7">
    <source>
        <dbReference type="ARBA" id="ARBA00022723"/>
    </source>
</evidence>
<evidence type="ECO:0000256" key="13">
    <source>
        <dbReference type="PIRSR" id="PIRSR602401-1"/>
    </source>
</evidence>
<dbReference type="PRINTS" id="PR00385">
    <property type="entry name" value="P450"/>
</dbReference>
<dbReference type="GO" id="GO:0016705">
    <property type="term" value="F:oxidoreductase activity, acting on paired donors, with incorporation or reduction of molecular oxygen"/>
    <property type="evidence" value="ECO:0007669"/>
    <property type="project" value="InterPro"/>
</dbReference>
<evidence type="ECO:0000256" key="4">
    <source>
        <dbReference type="ARBA" id="ARBA00010617"/>
    </source>
</evidence>
<dbReference type="PRINTS" id="PR00463">
    <property type="entry name" value="EP450I"/>
</dbReference>
<name>A0A0C3FCU2_PILCF</name>
<reference evidence="14 15" key="1">
    <citation type="submission" date="2014-04" db="EMBL/GenBank/DDBJ databases">
        <authorList>
            <consortium name="DOE Joint Genome Institute"/>
            <person name="Kuo A."/>
            <person name="Tarkka M."/>
            <person name="Buscot F."/>
            <person name="Kohler A."/>
            <person name="Nagy L.G."/>
            <person name="Floudas D."/>
            <person name="Copeland A."/>
            <person name="Barry K.W."/>
            <person name="Cichocki N."/>
            <person name="Veneault-Fourrey C."/>
            <person name="LaButti K."/>
            <person name="Lindquist E.A."/>
            <person name="Lipzen A."/>
            <person name="Lundell T."/>
            <person name="Morin E."/>
            <person name="Murat C."/>
            <person name="Sun H."/>
            <person name="Tunlid A."/>
            <person name="Henrissat B."/>
            <person name="Grigoriev I.V."/>
            <person name="Hibbett D.S."/>
            <person name="Martin F."/>
            <person name="Nordberg H.P."/>
            <person name="Cantor M.N."/>
            <person name="Hua S.X."/>
        </authorList>
    </citation>
    <scope>NUCLEOTIDE SEQUENCE [LARGE SCALE GENOMIC DNA]</scope>
    <source>
        <strain evidence="14 15">F 1598</strain>
    </source>
</reference>
<comment type="cofactor">
    <cofactor evidence="1 13">
        <name>heme</name>
        <dbReference type="ChEBI" id="CHEBI:30413"/>
    </cofactor>
</comment>
<dbReference type="GO" id="GO:0005506">
    <property type="term" value="F:iron ion binding"/>
    <property type="evidence" value="ECO:0007669"/>
    <property type="project" value="InterPro"/>
</dbReference>
<dbReference type="CDD" id="cd11069">
    <property type="entry name" value="CYP_FUM15-like"/>
    <property type="match status" value="1"/>
</dbReference>
<dbReference type="AlphaFoldDB" id="A0A0C3FCU2"/>
<evidence type="ECO:0000313" key="15">
    <source>
        <dbReference type="Proteomes" id="UP000054166"/>
    </source>
</evidence>
<evidence type="ECO:0000256" key="5">
    <source>
        <dbReference type="ARBA" id="ARBA00022617"/>
    </source>
</evidence>
<dbReference type="Pfam" id="PF00067">
    <property type="entry name" value="p450"/>
    <property type="match status" value="1"/>
</dbReference>
<keyword evidence="15" id="KW-1185">Reference proteome</keyword>
<evidence type="ECO:0000256" key="11">
    <source>
        <dbReference type="ARBA" id="ARBA00023033"/>
    </source>
</evidence>
<evidence type="ECO:0000256" key="3">
    <source>
        <dbReference type="ARBA" id="ARBA00004721"/>
    </source>
</evidence>
<dbReference type="GO" id="GO:0004497">
    <property type="term" value="F:monooxygenase activity"/>
    <property type="evidence" value="ECO:0007669"/>
    <property type="project" value="UniProtKB-KW"/>
</dbReference>
<keyword evidence="6" id="KW-0812">Transmembrane</keyword>
<comment type="similarity">
    <text evidence="4">Belongs to the cytochrome P450 family.</text>
</comment>
<protein>
    <recommendedName>
        <fullName evidence="16">Cytochrome P450</fullName>
    </recommendedName>
</protein>
<keyword evidence="12" id="KW-0472">Membrane</keyword>
<dbReference type="PANTHER" id="PTHR24305">
    <property type="entry name" value="CYTOCHROME P450"/>
    <property type="match status" value="1"/>
</dbReference>
<proteinExistence type="inferred from homology"/>
<evidence type="ECO:0000256" key="8">
    <source>
        <dbReference type="ARBA" id="ARBA00022989"/>
    </source>
</evidence>
<evidence type="ECO:0000256" key="9">
    <source>
        <dbReference type="ARBA" id="ARBA00023002"/>
    </source>
</evidence>
<dbReference type="InterPro" id="IPR050121">
    <property type="entry name" value="Cytochrome_P450_monoxygenase"/>
</dbReference>
<dbReference type="GO" id="GO:0016020">
    <property type="term" value="C:membrane"/>
    <property type="evidence" value="ECO:0007669"/>
    <property type="project" value="UniProtKB-SubCell"/>
</dbReference>
<evidence type="ECO:0000256" key="12">
    <source>
        <dbReference type="ARBA" id="ARBA00023136"/>
    </source>
</evidence>
<organism evidence="14 15">
    <name type="scientific">Piloderma croceum (strain F 1598)</name>
    <dbReference type="NCBI Taxonomy" id="765440"/>
    <lineage>
        <taxon>Eukaryota</taxon>
        <taxon>Fungi</taxon>
        <taxon>Dikarya</taxon>
        <taxon>Basidiomycota</taxon>
        <taxon>Agaricomycotina</taxon>
        <taxon>Agaricomycetes</taxon>
        <taxon>Agaricomycetidae</taxon>
        <taxon>Atheliales</taxon>
        <taxon>Atheliaceae</taxon>
        <taxon>Piloderma</taxon>
    </lineage>
</organism>
<dbReference type="GO" id="GO:0020037">
    <property type="term" value="F:heme binding"/>
    <property type="evidence" value="ECO:0007669"/>
    <property type="project" value="InterPro"/>
</dbReference>
<keyword evidence="5 13" id="KW-0349">Heme</keyword>
<keyword evidence="11" id="KW-0503">Monooxygenase</keyword>
<keyword evidence="8" id="KW-1133">Transmembrane helix</keyword>
<evidence type="ECO:0008006" key="16">
    <source>
        <dbReference type="Google" id="ProtNLM"/>
    </source>
</evidence>
<dbReference type="InterPro" id="IPR002401">
    <property type="entry name" value="Cyt_P450_E_grp-I"/>
</dbReference>
<evidence type="ECO:0000256" key="6">
    <source>
        <dbReference type="ARBA" id="ARBA00022692"/>
    </source>
</evidence>
<accession>A0A0C3FCU2</accession>
<keyword evidence="10 13" id="KW-0408">Iron</keyword>
<comment type="pathway">
    <text evidence="3">Secondary metabolite biosynthesis; terpenoid biosynthesis.</text>
</comment>